<dbReference type="STRING" id="215243.A0A0D2C9T6"/>
<dbReference type="InterPro" id="IPR017850">
    <property type="entry name" value="Alkaline_phosphatase_core_sf"/>
</dbReference>
<dbReference type="InterPro" id="IPR053181">
    <property type="entry name" value="EcdB-like_regulator"/>
</dbReference>
<keyword evidence="2" id="KW-1185">Reference proteome</keyword>
<evidence type="ECO:0000313" key="2">
    <source>
        <dbReference type="Proteomes" id="UP000053342"/>
    </source>
</evidence>
<organism evidence="1 2">
    <name type="scientific">Exophiala oligosperma</name>
    <dbReference type="NCBI Taxonomy" id="215243"/>
    <lineage>
        <taxon>Eukaryota</taxon>
        <taxon>Fungi</taxon>
        <taxon>Dikarya</taxon>
        <taxon>Ascomycota</taxon>
        <taxon>Pezizomycotina</taxon>
        <taxon>Eurotiomycetes</taxon>
        <taxon>Chaetothyriomycetidae</taxon>
        <taxon>Chaetothyriales</taxon>
        <taxon>Herpotrichiellaceae</taxon>
        <taxon>Exophiala</taxon>
    </lineage>
</organism>
<sequence length="494" mass="56877">MESTCSNSADVVLTWPNFDGLFSPDFLNSTLLADEDVEAGKNLQNVGQRTELTSGRAVNYEDAPVLVDRFLAFVHTKNPILNVPEVRIYARRLAEEGPLWDAPSCLVLLALRWYNAGTPQTIGPDEANIQVAERYYEIARRRFGLLRQTLITVQCYVLSGIYLMYTLQPFKGWNEFLQAFINLDMYLSRQKAAAHGSNNSQRSDTTRVEQRLYWTFFKSECEIRQEIHVPESGLSNITYPYLFPSPPTPSSPVINAQTVSSFTSMQASPNSTVSGPQIIGFSEQQSWFYYLTEITLARIDNRILKAFYQSDHMGWATLVLPDAVQMAEHFEHEITEIYNNMPEAISFDCDSDDQSLIELRHMVKGRCNNVRLHLYLPFLYYMIHHGHETSLEIQSMLQPWVDRGLRHLIESSSLEGYTHRHHGTWYYNDDLGIEGAIPGGTEPWWELFDCDEDPLELLNIYHDPKYKDVVKEMTELLETKMMEIGDVTLHPRFQ</sequence>
<evidence type="ECO:0000313" key="1">
    <source>
        <dbReference type="EMBL" id="KIW46567.1"/>
    </source>
</evidence>
<dbReference type="PANTHER" id="PTHR47785:SF5">
    <property type="entry name" value="ZN(II)2CYS6 TRANSCRIPTION FACTOR (EUROFUNG)"/>
    <property type="match status" value="1"/>
</dbReference>
<protein>
    <submittedName>
        <fullName evidence="1">Uncharacterized protein</fullName>
    </submittedName>
</protein>
<accession>A0A0D2C9T6</accession>
<dbReference type="Gene3D" id="3.40.720.10">
    <property type="entry name" value="Alkaline Phosphatase, subunit A"/>
    <property type="match status" value="1"/>
</dbReference>
<dbReference type="AlphaFoldDB" id="A0A0D2C9T6"/>
<dbReference type="VEuPathDB" id="FungiDB:PV06_02233"/>
<dbReference type="SUPFAM" id="SSF53649">
    <property type="entry name" value="Alkaline phosphatase-like"/>
    <property type="match status" value="1"/>
</dbReference>
<dbReference type="RefSeq" id="XP_016266783.1">
    <property type="nucleotide sequence ID" value="XM_016402886.1"/>
</dbReference>
<gene>
    <name evidence="1" type="ORF">PV06_02233</name>
</gene>
<dbReference type="Proteomes" id="UP000053342">
    <property type="component" value="Unassembled WGS sequence"/>
</dbReference>
<dbReference type="PANTHER" id="PTHR47785">
    <property type="entry name" value="ZN(II)2CYS6 TRANSCRIPTION FACTOR (EUROFUNG)-RELATED-RELATED"/>
    <property type="match status" value="1"/>
</dbReference>
<dbReference type="GeneID" id="27354307"/>
<dbReference type="EMBL" id="KN847333">
    <property type="protein sequence ID" value="KIW46567.1"/>
    <property type="molecule type" value="Genomic_DNA"/>
</dbReference>
<reference evidence="1 2" key="1">
    <citation type="submission" date="2015-01" db="EMBL/GenBank/DDBJ databases">
        <title>The Genome Sequence of Exophiala oligosperma CBS72588.</title>
        <authorList>
            <consortium name="The Broad Institute Genomics Platform"/>
            <person name="Cuomo C."/>
            <person name="de Hoog S."/>
            <person name="Gorbushina A."/>
            <person name="Stielow B."/>
            <person name="Teixiera M."/>
            <person name="Abouelleil A."/>
            <person name="Chapman S.B."/>
            <person name="Priest M."/>
            <person name="Young S.K."/>
            <person name="Wortman J."/>
            <person name="Nusbaum C."/>
            <person name="Birren B."/>
        </authorList>
    </citation>
    <scope>NUCLEOTIDE SEQUENCE [LARGE SCALE GENOMIC DNA]</scope>
    <source>
        <strain evidence="1 2">CBS 72588</strain>
    </source>
</reference>
<dbReference type="HOGENOM" id="CLU_004835_2_0_1"/>
<dbReference type="CDD" id="cd12148">
    <property type="entry name" value="fungal_TF_MHR"/>
    <property type="match status" value="1"/>
</dbReference>
<proteinExistence type="predicted"/>
<name>A0A0D2C9T6_9EURO</name>
<dbReference type="OrthoDB" id="4356994at2759"/>